<sequence>MQIENFPYKGLHDYLDIIFRDIIPTEDQIAEAKKQYRKYYNSHLKRNYRNSHKQITLSLTKYEMELLKRKLESQQSVSGYIKKLVLAHLDNSQTLFNQQNTQKKDLAQVEQQLFILIDYLESLIYHRRFVDNTQIAKLEQHLLYLQQLLETQF</sequence>
<reference evidence="1 2" key="1">
    <citation type="submission" date="2020-04" db="EMBL/GenBank/DDBJ databases">
        <title>Genome analysis and antimicrobial resistance characteristics of Chryseobacterium aquaticum isolated from farmed salmonids.</title>
        <authorList>
            <person name="Saticioglu I.B."/>
            <person name="Duman M."/>
            <person name="Altun S."/>
        </authorList>
    </citation>
    <scope>NUCLEOTIDE SEQUENCE [LARGE SCALE GENOMIC DNA]</scope>
    <source>
        <strain evidence="1 2">C-174</strain>
    </source>
</reference>
<dbReference type="AlphaFoldDB" id="A0A848N883"/>
<gene>
    <name evidence="1" type="ORF">HIO71_12250</name>
</gene>
<dbReference type="EMBL" id="JABCJF010000006">
    <property type="protein sequence ID" value="NMR34958.1"/>
    <property type="molecule type" value="Genomic_DNA"/>
</dbReference>
<organism evidence="1 2">
    <name type="scientific">Chryseobacterium aquaticum</name>
    <dbReference type="NCBI Taxonomy" id="452084"/>
    <lineage>
        <taxon>Bacteria</taxon>
        <taxon>Pseudomonadati</taxon>
        <taxon>Bacteroidota</taxon>
        <taxon>Flavobacteriia</taxon>
        <taxon>Flavobacteriales</taxon>
        <taxon>Weeksellaceae</taxon>
        <taxon>Chryseobacterium group</taxon>
        <taxon>Chryseobacterium</taxon>
    </lineage>
</organism>
<evidence type="ECO:0000313" key="2">
    <source>
        <dbReference type="Proteomes" id="UP000548067"/>
    </source>
</evidence>
<proteinExistence type="predicted"/>
<protein>
    <submittedName>
        <fullName evidence="1">Uncharacterized protein</fullName>
    </submittedName>
</protein>
<comment type="caution">
    <text evidence="1">The sequence shown here is derived from an EMBL/GenBank/DDBJ whole genome shotgun (WGS) entry which is preliminary data.</text>
</comment>
<name>A0A848N883_9FLAO</name>
<evidence type="ECO:0000313" key="1">
    <source>
        <dbReference type="EMBL" id="NMR34958.1"/>
    </source>
</evidence>
<dbReference type="RefSeq" id="WP_169321690.1">
    <property type="nucleotide sequence ID" value="NZ_JABCJF010000006.1"/>
</dbReference>
<accession>A0A848N883</accession>
<dbReference type="Proteomes" id="UP000548067">
    <property type="component" value="Unassembled WGS sequence"/>
</dbReference>